<feature type="compositionally biased region" description="Basic and acidic residues" evidence="1">
    <location>
        <begin position="268"/>
        <end position="286"/>
    </location>
</feature>
<evidence type="ECO:0000313" key="3">
    <source>
        <dbReference type="Proteomes" id="UP001140091"/>
    </source>
</evidence>
<dbReference type="EMBL" id="JANBPK010001085">
    <property type="protein sequence ID" value="KAJ2926081.1"/>
    <property type="molecule type" value="Genomic_DNA"/>
</dbReference>
<evidence type="ECO:0000313" key="2">
    <source>
        <dbReference type="EMBL" id="KAJ2926081.1"/>
    </source>
</evidence>
<dbReference type="OrthoDB" id="5592486at2759"/>
<protein>
    <submittedName>
        <fullName evidence="2">Uncharacterized protein</fullName>
    </submittedName>
</protein>
<name>A0A9W8IZ73_9AGAR</name>
<accession>A0A9W8IZ73</accession>
<organism evidence="2 3">
    <name type="scientific">Candolleomyces eurysporus</name>
    <dbReference type="NCBI Taxonomy" id="2828524"/>
    <lineage>
        <taxon>Eukaryota</taxon>
        <taxon>Fungi</taxon>
        <taxon>Dikarya</taxon>
        <taxon>Basidiomycota</taxon>
        <taxon>Agaricomycotina</taxon>
        <taxon>Agaricomycetes</taxon>
        <taxon>Agaricomycetidae</taxon>
        <taxon>Agaricales</taxon>
        <taxon>Agaricineae</taxon>
        <taxon>Psathyrellaceae</taxon>
        <taxon>Candolleomyces</taxon>
    </lineage>
</organism>
<sequence length="334" mass="37537">MLSTVDSPAYACLTSAYLNEVFNPATPNDPNVKYFSVAGRAGSVSIFHPFWFTKLVVDGFEEEERARLLSEAFAQEDSSKPPPENPVWADQREWGNDGLVTVQSAKWGEFLGTLDNVDHWEMRGARGIEFGVDLPAIPVLGLGSAPAGTSTSHVKPPPPNSNKEAWYIREWTRFLGGWKREEKAGVSQVSVSGSSSQSPSKEAAVEETEEERDEVKRQRQREFTKGDQVVRASTDKLSLVFDWIVDQIPNPQMLTGAGTLPTPPNLFRGKDKEVDASRSSDARDRDDDIQNLVGEVKKMMERERQRWRKNELATKADLERFYVALTRKMWDEGL</sequence>
<dbReference type="Proteomes" id="UP001140091">
    <property type="component" value="Unassembled WGS sequence"/>
</dbReference>
<feature type="compositionally biased region" description="Basic and acidic residues" evidence="1">
    <location>
        <begin position="213"/>
        <end position="225"/>
    </location>
</feature>
<comment type="caution">
    <text evidence="2">The sequence shown here is derived from an EMBL/GenBank/DDBJ whole genome shotgun (WGS) entry which is preliminary data.</text>
</comment>
<feature type="region of interest" description="Disordered" evidence="1">
    <location>
        <begin position="255"/>
        <end position="286"/>
    </location>
</feature>
<feature type="region of interest" description="Disordered" evidence="1">
    <location>
        <begin position="186"/>
        <end position="228"/>
    </location>
</feature>
<feature type="non-terminal residue" evidence="2">
    <location>
        <position position="1"/>
    </location>
</feature>
<proteinExistence type="predicted"/>
<gene>
    <name evidence="2" type="ORF">H1R20_g11017</name>
</gene>
<dbReference type="Gene3D" id="3.40.50.1820">
    <property type="entry name" value="alpha/beta hydrolase"/>
    <property type="match status" value="1"/>
</dbReference>
<dbReference type="InterPro" id="IPR029058">
    <property type="entry name" value="AB_hydrolase_fold"/>
</dbReference>
<keyword evidence="3" id="KW-1185">Reference proteome</keyword>
<dbReference type="AlphaFoldDB" id="A0A9W8IZ73"/>
<reference evidence="2" key="1">
    <citation type="submission" date="2022-06" db="EMBL/GenBank/DDBJ databases">
        <title>Genome Sequence of Candolleomyces eurysporus.</title>
        <authorList>
            <person name="Buettner E."/>
        </authorList>
    </citation>
    <scope>NUCLEOTIDE SEQUENCE</scope>
    <source>
        <strain evidence="2">VTCC 930004</strain>
    </source>
</reference>
<feature type="compositionally biased region" description="Low complexity" evidence="1">
    <location>
        <begin position="186"/>
        <end position="202"/>
    </location>
</feature>
<evidence type="ECO:0000256" key="1">
    <source>
        <dbReference type="SAM" id="MobiDB-lite"/>
    </source>
</evidence>